<dbReference type="InterPro" id="IPR003591">
    <property type="entry name" value="Leu-rich_rpt_typical-subtyp"/>
</dbReference>
<reference evidence="6" key="2">
    <citation type="submission" date="2025-04" db="UniProtKB">
        <authorList>
            <consortium name="RefSeq"/>
        </authorList>
    </citation>
    <scope>IDENTIFICATION</scope>
    <source>
        <strain evidence="6">DH4</strain>
        <tissue evidence="6">Whole body</tissue>
    </source>
</reference>
<reference evidence="4" key="1">
    <citation type="submission" date="2021-01" db="UniProtKB">
        <authorList>
            <consortium name="EnsemblMetazoa"/>
        </authorList>
    </citation>
    <scope>IDENTIFICATION</scope>
    <source>
        <strain evidence="4">DH4</strain>
    </source>
</reference>
<dbReference type="FunFam" id="3.80.10.10:FF:001164">
    <property type="entry name" value="GH01279p"/>
    <property type="match status" value="1"/>
</dbReference>
<dbReference type="KEGG" id="ame:100577163"/>
<evidence type="ECO:0000256" key="2">
    <source>
        <dbReference type="ARBA" id="ARBA00022729"/>
    </source>
</evidence>
<dbReference type="SMART" id="SM00369">
    <property type="entry name" value="LRR_TYP"/>
    <property type="match status" value="10"/>
</dbReference>
<keyword evidence="2" id="KW-0732">Signal</keyword>
<dbReference type="OrthoDB" id="676979at2759"/>
<evidence type="ECO:0000313" key="4">
    <source>
        <dbReference type="EnsemblMetazoa" id="XP_016772428"/>
    </source>
</evidence>
<dbReference type="GO" id="GO:0005886">
    <property type="term" value="C:plasma membrane"/>
    <property type="evidence" value="ECO:0007669"/>
    <property type="project" value="TreeGrafter"/>
</dbReference>
<organism evidence="4">
    <name type="scientific">Apis mellifera</name>
    <name type="common">Honeybee</name>
    <dbReference type="NCBI Taxonomy" id="7460"/>
    <lineage>
        <taxon>Eukaryota</taxon>
        <taxon>Metazoa</taxon>
        <taxon>Ecdysozoa</taxon>
        <taxon>Arthropoda</taxon>
        <taxon>Hexapoda</taxon>
        <taxon>Insecta</taxon>
        <taxon>Pterygota</taxon>
        <taxon>Neoptera</taxon>
        <taxon>Endopterygota</taxon>
        <taxon>Hymenoptera</taxon>
        <taxon>Apocrita</taxon>
        <taxon>Aculeata</taxon>
        <taxon>Apoidea</taxon>
        <taxon>Anthophila</taxon>
        <taxon>Apidae</taxon>
        <taxon>Apis</taxon>
    </lineage>
</organism>
<protein>
    <submittedName>
        <fullName evidence="6">Insulin-like growth factor-binding protein complex acid labile subunit</fullName>
    </submittedName>
</protein>
<dbReference type="Pfam" id="PF13855">
    <property type="entry name" value="LRR_8"/>
    <property type="match status" value="3"/>
</dbReference>
<dbReference type="RefSeq" id="XP_016772428.2">
    <property type="nucleotide sequence ID" value="XM_016916939.2"/>
</dbReference>
<dbReference type="InterPro" id="IPR032675">
    <property type="entry name" value="LRR_dom_sf"/>
</dbReference>
<dbReference type="InterPro" id="IPR001611">
    <property type="entry name" value="Leu-rich_rpt"/>
</dbReference>
<evidence type="ECO:0000313" key="6">
    <source>
        <dbReference type="RefSeq" id="XP_016772428.2"/>
    </source>
</evidence>
<keyword evidence="1" id="KW-0433">Leucine-rich repeat</keyword>
<dbReference type="PROSITE" id="PS51450">
    <property type="entry name" value="LRR"/>
    <property type="match status" value="3"/>
</dbReference>
<name>A0A7M7M5Q4_APIME</name>
<dbReference type="GeneID" id="100577163"/>
<dbReference type="InterPro" id="IPR050541">
    <property type="entry name" value="LRR_TM_domain-containing"/>
</dbReference>
<dbReference type="PRINTS" id="PR00019">
    <property type="entry name" value="LEURICHRPT"/>
</dbReference>
<sequence>MGRGVPFQSQCNSVQSNEGLYKLVEESRFSKRHRVLAREKTRPPIEMIETPPRSILPLVLLLLLTVAQCQEQSLQCKQITGYKVCERKGTLVDVTQQEFEERLDIHDMNLLSIREGAFKNLSTTKLSLGLGNKISVVGRESFKGLDKLVRLDLDSNLVQLSPNLFSELKQLNSLSLIFNKINDIPKDTFAGLSNLMWLYLGHNDIRSISKNSFTGLSSSLLFLWLNDNKISSVESGTFGQMPELTRLHLENNKLTSIQQGVLKGLHKLDGLFLEYNQLGRVSKTDFKGLIGLRILNLHHNQIDNIEEGAFSDLKQLEQLDLRKNRLSTIEARVFNGLTSLKKLDLSDNRIGVVQLAAFQDLPALKTLNLANNNLTSVDRKEFGLTSLTILYT</sequence>
<dbReference type="AlphaFoldDB" id="A0A7M7M5Q4"/>
<evidence type="ECO:0000313" key="5">
    <source>
        <dbReference type="Proteomes" id="UP000005203"/>
    </source>
</evidence>
<evidence type="ECO:0000256" key="3">
    <source>
        <dbReference type="ARBA" id="ARBA00022737"/>
    </source>
</evidence>
<dbReference type="SMART" id="SM00365">
    <property type="entry name" value="LRR_SD22"/>
    <property type="match status" value="5"/>
</dbReference>
<dbReference type="Proteomes" id="UP000005203">
    <property type="component" value="Linkage group LG16"/>
</dbReference>
<evidence type="ECO:0000256" key="1">
    <source>
        <dbReference type="ARBA" id="ARBA00022614"/>
    </source>
</evidence>
<proteinExistence type="predicted"/>
<accession>A0A8B7KR21</accession>
<dbReference type="Gene3D" id="3.80.10.10">
    <property type="entry name" value="Ribonuclease Inhibitor"/>
    <property type="match status" value="3"/>
</dbReference>
<keyword evidence="3" id="KW-0677">Repeat</keyword>
<gene>
    <name evidence="6" type="primary">LOC100577163</name>
</gene>
<dbReference type="EnsemblMetazoa" id="XM_016916939">
    <property type="protein sequence ID" value="XP_016772428"/>
    <property type="gene ID" value="LOC100577163"/>
</dbReference>
<keyword evidence="5" id="KW-1185">Reference proteome</keyword>
<dbReference type="PANTHER" id="PTHR24369">
    <property type="entry name" value="ANTIGEN BSP, PUTATIVE-RELATED"/>
    <property type="match status" value="1"/>
</dbReference>
<dbReference type="Pfam" id="PF00560">
    <property type="entry name" value="LRR_1"/>
    <property type="match status" value="1"/>
</dbReference>
<accession>A0A7M7M5Q4</accession>
<dbReference type="SUPFAM" id="SSF52058">
    <property type="entry name" value="L domain-like"/>
    <property type="match status" value="1"/>
</dbReference>
<dbReference type="PANTHER" id="PTHR24369:SF210">
    <property type="entry name" value="CHAOPTIN-RELATED"/>
    <property type="match status" value="1"/>
</dbReference>